<dbReference type="OrthoDB" id="10253254at2759"/>
<proteinExistence type="predicted"/>
<organism evidence="6 7">
    <name type="scientific">Desmophyllum pertusum</name>
    <dbReference type="NCBI Taxonomy" id="174260"/>
    <lineage>
        <taxon>Eukaryota</taxon>
        <taxon>Metazoa</taxon>
        <taxon>Cnidaria</taxon>
        <taxon>Anthozoa</taxon>
        <taxon>Hexacorallia</taxon>
        <taxon>Scleractinia</taxon>
        <taxon>Caryophylliina</taxon>
        <taxon>Caryophylliidae</taxon>
        <taxon>Desmophyllum</taxon>
    </lineage>
</organism>
<dbReference type="GO" id="GO:0005730">
    <property type="term" value="C:nucleolus"/>
    <property type="evidence" value="ECO:0007669"/>
    <property type="project" value="TreeGrafter"/>
</dbReference>
<gene>
    <name evidence="6" type="primary">DHX33_1</name>
    <name evidence="6" type="ORF">OS493_018647</name>
</gene>
<keyword evidence="2" id="KW-0378">Hydrolase</keyword>
<dbReference type="GO" id="GO:0016787">
    <property type="term" value="F:hydrolase activity"/>
    <property type="evidence" value="ECO:0007669"/>
    <property type="project" value="UniProtKB-KW"/>
</dbReference>
<evidence type="ECO:0000313" key="6">
    <source>
        <dbReference type="EMBL" id="KAJ7384959.1"/>
    </source>
</evidence>
<evidence type="ECO:0000256" key="3">
    <source>
        <dbReference type="ARBA" id="ARBA00022806"/>
    </source>
</evidence>
<keyword evidence="3 6" id="KW-0347">Helicase</keyword>
<dbReference type="EC" id="3.6.4.13" evidence="1"/>
<dbReference type="Proteomes" id="UP001163046">
    <property type="component" value="Unassembled WGS sequence"/>
</dbReference>
<dbReference type="SMART" id="SM00490">
    <property type="entry name" value="HELICc"/>
    <property type="match status" value="1"/>
</dbReference>
<dbReference type="SUPFAM" id="SSF52540">
    <property type="entry name" value="P-loop containing nucleoside triphosphate hydrolases"/>
    <property type="match status" value="1"/>
</dbReference>
<keyword evidence="3 6" id="KW-0547">Nucleotide-binding</keyword>
<comment type="catalytic activity">
    <reaction evidence="4">
        <text>ATP + H2O = ADP + phosphate + H(+)</text>
        <dbReference type="Rhea" id="RHEA:13065"/>
        <dbReference type="ChEBI" id="CHEBI:15377"/>
        <dbReference type="ChEBI" id="CHEBI:15378"/>
        <dbReference type="ChEBI" id="CHEBI:30616"/>
        <dbReference type="ChEBI" id="CHEBI:43474"/>
        <dbReference type="ChEBI" id="CHEBI:456216"/>
        <dbReference type="EC" id="3.6.4.13"/>
    </reaction>
</comment>
<protein>
    <recommendedName>
        <fullName evidence="1">RNA helicase</fullName>
        <ecNumber evidence="1">3.6.4.13</ecNumber>
    </recommendedName>
</protein>
<dbReference type="PANTHER" id="PTHR18934:SF118">
    <property type="entry name" value="ATP-DEPENDENT RNA HELICASE DHX33"/>
    <property type="match status" value="1"/>
</dbReference>
<comment type="caution">
    <text evidence="6">The sequence shown here is derived from an EMBL/GenBank/DDBJ whole genome shotgun (WGS) entry which is preliminary data.</text>
</comment>
<evidence type="ECO:0000256" key="2">
    <source>
        <dbReference type="ARBA" id="ARBA00022801"/>
    </source>
</evidence>
<dbReference type="EMBL" id="MU825883">
    <property type="protein sequence ID" value="KAJ7384959.1"/>
    <property type="molecule type" value="Genomic_DNA"/>
</dbReference>
<evidence type="ECO:0000313" key="7">
    <source>
        <dbReference type="Proteomes" id="UP001163046"/>
    </source>
</evidence>
<feature type="domain" description="Helicase C-terminal" evidence="5">
    <location>
        <begin position="4"/>
        <end position="81"/>
    </location>
</feature>
<sequence length="109" mass="12268">MNEKMLFLLFTECPELLVCPMFAALPSQHQMKVFISAPLGKRKVILATNIAETSITIPGVKYVIDTGFVKGKGWWKHAIACSEVQMETGDEFLNLNSIKNWSPSQERSH</sequence>
<dbReference type="PANTHER" id="PTHR18934">
    <property type="entry name" value="ATP-DEPENDENT RNA HELICASE"/>
    <property type="match status" value="1"/>
</dbReference>
<evidence type="ECO:0000256" key="4">
    <source>
        <dbReference type="ARBA" id="ARBA00047984"/>
    </source>
</evidence>
<dbReference type="InterPro" id="IPR001650">
    <property type="entry name" value="Helicase_C-like"/>
</dbReference>
<evidence type="ECO:0000259" key="5">
    <source>
        <dbReference type="SMART" id="SM00490"/>
    </source>
</evidence>
<keyword evidence="7" id="KW-1185">Reference proteome</keyword>
<dbReference type="Pfam" id="PF00271">
    <property type="entry name" value="Helicase_C"/>
    <property type="match status" value="1"/>
</dbReference>
<dbReference type="GO" id="GO:0045943">
    <property type="term" value="P:positive regulation of transcription by RNA polymerase I"/>
    <property type="evidence" value="ECO:0007669"/>
    <property type="project" value="TreeGrafter"/>
</dbReference>
<dbReference type="AlphaFoldDB" id="A0A9X0D4W6"/>
<evidence type="ECO:0000256" key="1">
    <source>
        <dbReference type="ARBA" id="ARBA00012552"/>
    </source>
</evidence>
<dbReference type="InterPro" id="IPR027417">
    <property type="entry name" value="P-loop_NTPase"/>
</dbReference>
<keyword evidence="3 6" id="KW-0067">ATP-binding</keyword>
<reference evidence="6" key="1">
    <citation type="submission" date="2023-01" db="EMBL/GenBank/DDBJ databases">
        <title>Genome assembly of the deep-sea coral Lophelia pertusa.</title>
        <authorList>
            <person name="Herrera S."/>
            <person name="Cordes E."/>
        </authorList>
    </citation>
    <scope>NUCLEOTIDE SEQUENCE</scope>
    <source>
        <strain evidence="6">USNM1676648</strain>
        <tissue evidence="6">Polyp</tissue>
    </source>
</reference>
<name>A0A9X0D4W6_9CNID</name>
<accession>A0A9X0D4W6</accession>
<dbReference type="GO" id="GO:0003724">
    <property type="term" value="F:RNA helicase activity"/>
    <property type="evidence" value="ECO:0007669"/>
    <property type="project" value="UniProtKB-EC"/>
</dbReference>
<dbReference type="Gene3D" id="3.40.50.300">
    <property type="entry name" value="P-loop containing nucleotide triphosphate hydrolases"/>
    <property type="match status" value="1"/>
</dbReference>
<dbReference type="GO" id="GO:0003725">
    <property type="term" value="F:double-stranded RNA binding"/>
    <property type="evidence" value="ECO:0007669"/>
    <property type="project" value="TreeGrafter"/>
</dbReference>